<accession>A0ABX4ZVT3</accession>
<dbReference type="RefSeq" id="WP_103949561.1">
    <property type="nucleotide sequence ID" value="NZ_PQVT01000023.1"/>
</dbReference>
<evidence type="ECO:0000313" key="1">
    <source>
        <dbReference type="EMBL" id="POZ19761.1"/>
    </source>
</evidence>
<dbReference type="Proteomes" id="UP000237025">
    <property type="component" value="Unassembled WGS sequence"/>
</dbReference>
<sequence length="110" mass="12167">MDFVTSTLLSGILYDGFKHGVKITTGFLKEKLQGWIVDDSLLSQLSIKINDLNLQDYSENAIERKLNESSDIQGILSLIQPCQNNNIGTVTQYHSGSGDNIVGNKTIHNK</sequence>
<protein>
    <submittedName>
        <fullName evidence="1">Uncharacterized protein</fullName>
    </submittedName>
</protein>
<dbReference type="Pfam" id="PF20701">
    <property type="entry name" value="HetE-N"/>
    <property type="match status" value="1"/>
</dbReference>
<dbReference type="EMBL" id="PQVW01000024">
    <property type="protein sequence ID" value="POZ19761.1"/>
    <property type="molecule type" value="Genomic_DNA"/>
</dbReference>
<gene>
    <name evidence="1" type="ORF">C3712_21690</name>
</gene>
<name>A0ABX4ZVT3_9ENTR</name>
<organism evidence="1 2">
    <name type="scientific">Lelliottia aquatilis</name>
    <dbReference type="NCBI Taxonomy" id="2080838"/>
    <lineage>
        <taxon>Bacteria</taxon>
        <taxon>Pseudomonadati</taxon>
        <taxon>Pseudomonadota</taxon>
        <taxon>Gammaproteobacteria</taxon>
        <taxon>Enterobacterales</taxon>
        <taxon>Enterobacteriaceae</taxon>
        <taxon>Lelliottia</taxon>
    </lineage>
</organism>
<keyword evidence="2" id="KW-1185">Reference proteome</keyword>
<evidence type="ECO:0000313" key="2">
    <source>
        <dbReference type="Proteomes" id="UP000237025"/>
    </source>
</evidence>
<comment type="caution">
    <text evidence="1">The sequence shown here is derived from an EMBL/GenBank/DDBJ whole genome shotgun (WGS) entry which is preliminary data.</text>
</comment>
<reference evidence="1 2" key="1">
    <citation type="submission" date="2018-02" db="EMBL/GenBank/DDBJ databases">
        <title>Lelliotia aquatilis sp. nov., isolated from drinking water.</title>
        <authorList>
            <person name="Kaempfer P."/>
            <person name="Glaeser S."/>
            <person name="Exner M."/>
            <person name="Doijad S."/>
            <person name="Chakraborty T."/>
        </authorList>
    </citation>
    <scope>NUCLEOTIDE SEQUENCE [LARGE SCALE GENOMIC DNA]</scope>
    <source>
        <strain evidence="1 2">6331-17</strain>
    </source>
</reference>
<proteinExistence type="predicted"/>